<dbReference type="RefSeq" id="WP_345697205.1">
    <property type="nucleotide sequence ID" value="NZ_BAABIS010000001.1"/>
</dbReference>
<evidence type="ECO:0000313" key="9">
    <source>
        <dbReference type="EMBL" id="GAA4849945.1"/>
    </source>
</evidence>
<dbReference type="PANTHER" id="PTHR35807:SF1">
    <property type="entry name" value="TRANSCRIPTIONAL REGULATOR REDD"/>
    <property type="match status" value="1"/>
</dbReference>
<evidence type="ECO:0000256" key="3">
    <source>
        <dbReference type="ARBA" id="ARBA00023015"/>
    </source>
</evidence>
<evidence type="ECO:0000256" key="5">
    <source>
        <dbReference type="ARBA" id="ARBA00023163"/>
    </source>
</evidence>
<dbReference type="Gene3D" id="1.25.40.10">
    <property type="entry name" value="Tetratricopeptide repeat domain"/>
    <property type="match status" value="1"/>
</dbReference>
<dbReference type="Pfam" id="PF03704">
    <property type="entry name" value="BTAD"/>
    <property type="match status" value="1"/>
</dbReference>
<keyword evidence="10" id="KW-1185">Reference proteome</keyword>
<evidence type="ECO:0000256" key="2">
    <source>
        <dbReference type="ARBA" id="ARBA00023012"/>
    </source>
</evidence>
<dbReference type="InterPro" id="IPR036388">
    <property type="entry name" value="WH-like_DNA-bd_sf"/>
</dbReference>
<feature type="compositionally biased region" description="Basic and acidic residues" evidence="7">
    <location>
        <begin position="258"/>
        <end position="272"/>
    </location>
</feature>
<dbReference type="PROSITE" id="PS51755">
    <property type="entry name" value="OMPR_PHOB"/>
    <property type="match status" value="1"/>
</dbReference>
<evidence type="ECO:0000256" key="4">
    <source>
        <dbReference type="ARBA" id="ARBA00023125"/>
    </source>
</evidence>
<name>A0ABP9DK79_9ACTN</name>
<evidence type="ECO:0000313" key="10">
    <source>
        <dbReference type="Proteomes" id="UP001501752"/>
    </source>
</evidence>
<dbReference type="Pfam" id="PF00486">
    <property type="entry name" value="Trans_reg_C"/>
    <property type="match status" value="1"/>
</dbReference>
<proteinExistence type="inferred from homology"/>
<protein>
    <recommendedName>
        <fullName evidence="8">OmpR/PhoB-type domain-containing protein</fullName>
    </recommendedName>
</protein>
<dbReference type="Gene3D" id="1.10.10.10">
    <property type="entry name" value="Winged helix-like DNA-binding domain superfamily/Winged helix DNA-binding domain"/>
    <property type="match status" value="1"/>
</dbReference>
<dbReference type="InterPro" id="IPR005158">
    <property type="entry name" value="BTAD"/>
</dbReference>
<dbReference type="InterPro" id="IPR001867">
    <property type="entry name" value="OmpR/PhoB-type_DNA-bd"/>
</dbReference>
<dbReference type="InterPro" id="IPR051677">
    <property type="entry name" value="AfsR-DnrI-RedD_regulator"/>
</dbReference>
<keyword evidence="2" id="KW-0902">Two-component regulatory system</keyword>
<dbReference type="SMART" id="SM01043">
    <property type="entry name" value="BTAD"/>
    <property type="match status" value="1"/>
</dbReference>
<dbReference type="SMART" id="SM00862">
    <property type="entry name" value="Trans_reg_C"/>
    <property type="match status" value="1"/>
</dbReference>
<evidence type="ECO:0000256" key="1">
    <source>
        <dbReference type="ARBA" id="ARBA00005820"/>
    </source>
</evidence>
<keyword evidence="5" id="KW-0804">Transcription</keyword>
<comment type="similarity">
    <text evidence="1">Belongs to the AfsR/DnrI/RedD regulatory family.</text>
</comment>
<accession>A0ABP9DK79</accession>
<dbReference type="CDD" id="cd15831">
    <property type="entry name" value="BTAD"/>
    <property type="match status" value="1"/>
</dbReference>
<evidence type="ECO:0000256" key="6">
    <source>
        <dbReference type="PROSITE-ProRule" id="PRU01091"/>
    </source>
</evidence>
<keyword evidence="4 6" id="KW-0238">DNA-binding</keyword>
<dbReference type="InterPro" id="IPR016032">
    <property type="entry name" value="Sig_transdc_resp-reg_C-effctor"/>
</dbReference>
<organism evidence="9 10">
    <name type="scientific">Kitasatospora terrestris</name>
    <dbReference type="NCBI Taxonomy" id="258051"/>
    <lineage>
        <taxon>Bacteria</taxon>
        <taxon>Bacillati</taxon>
        <taxon>Actinomycetota</taxon>
        <taxon>Actinomycetes</taxon>
        <taxon>Kitasatosporales</taxon>
        <taxon>Streptomycetaceae</taxon>
        <taxon>Kitasatospora</taxon>
    </lineage>
</organism>
<dbReference type="Proteomes" id="UP001501752">
    <property type="component" value="Unassembled WGS sequence"/>
</dbReference>
<sequence>MQVKVLGPLEATELGESIVPTAGKPRQVLALLALCAGQVVPATVLMDELWGADPPRSAPTTLQTYILQLRRRLDSVLRPHGPRTAKDVLRTQYNGYVLEIRPEELDVQEYERYAAAGLQALDAHDDEAASRLLGTALGCWRGPVLVDVQAGSRLAIEVMRLEESRIGVLERRIDADLRLGRHHELLSELAVLSVQHPWHENLHAQHMLALYRSGRQWRALDVFKRLRATMVDEFGLEPSARLQQLQQAILASDPMLDDPGRPGEGRIGRLAV</sequence>
<dbReference type="InterPro" id="IPR011990">
    <property type="entry name" value="TPR-like_helical_dom_sf"/>
</dbReference>
<dbReference type="SUPFAM" id="SSF48452">
    <property type="entry name" value="TPR-like"/>
    <property type="match status" value="1"/>
</dbReference>
<comment type="caution">
    <text evidence="9">The sequence shown here is derived from an EMBL/GenBank/DDBJ whole genome shotgun (WGS) entry which is preliminary data.</text>
</comment>
<evidence type="ECO:0000256" key="7">
    <source>
        <dbReference type="SAM" id="MobiDB-lite"/>
    </source>
</evidence>
<feature type="DNA-binding region" description="OmpR/PhoB-type" evidence="6">
    <location>
        <begin position="1"/>
        <end position="100"/>
    </location>
</feature>
<reference evidence="10" key="1">
    <citation type="journal article" date="2019" name="Int. J. Syst. Evol. Microbiol.">
        <title>The Global Catalogue of Microorganisms (GCM) 10K type strain sequencing project: providing services to taxonomists for standard genome sequencing and annotation.</title>
        <authorList>
            <consortium name="The Broad Institute Genomics Platform"/>
            <consortium name="The Broad Institute Genome Sequencing Center for Infectious Disease"/>
            <person name="Wu L."/>
            <person name="Ma J."/>
        </authorList>
    </citation>
    <scope>NUCLEOTIDE SEQUENCE [LARGE SCALE GENOMIC DNA]</scope>
    <source>
        <strain evidence="10">JCM 13006</strain>
    </source>
</reference>
<keyword evidence="3" id="KW-0805">Transcription regulation</keyword>
<dbReference type="SUPFAM" id="SSF46894">
    <property type="entry name" value="C-terminal effector domain of the bipartite response regulators"/>
    <property type="match status" value="1"/>
</dbReference>
<gene>
    <name evidence="9" type="ORF">GCM10023235_28590</name>
</gene>
<dbReference type="PANTHER" id="PTHR35807">
    <property type="entry name" value="TRANSCRIPTIONAL REGULATOR REDD-RELATED"/>
    <property type="match status" value="1"/>
</dbReference>
<feature type="region of interest" description="Disordered" evidence="7">
    <location>
        <begin position="253"/>
        <end position="272"/>
    </location>
</feature>
<evidence type="ECO:0000259" key="8">
    <source>
        <dbReference type="PROSITE" id="PS51755"/>
    </source>
</evidence>
<dbReference type="EMBL" id="BAABIS010000001">
    <property type="protein sequence ID" value="GAA4849945.1"/>
    <property type="molecule type" value="Genomic_DNA"/>
</dbReference>
<feature type="domain" description="OmpR/PhoB-type" evidence="8">
    <location>
        <begin position="1"/>
        <end position="100"/>
    </location>
</feature>